<feature type="binding site" evidence="6">
    <location>
        <position position="90"/>
    </location>
    <ligand>
        <name>S-adenosyl-L-methionine</name>
        <dbReference type="ChEBI" id="CHEBI:59789"/>
    </ligand>
</feature>
<dbReference type="PANTHER" id="PTHR31760">
    <property type="entry name" value="S-ADENOSYL-L-METHIONINE-DEPENDENT METHYLTRANSFERASES SUPERFAMILY PROTEIN"/>
    <property type="match status" value="1"/>
</dbReference>
<keyword evidence="2 6" id="KW-0698">rRNA processing</keyword>
<keyword evidence="4 6" id="KW-0808">Transferase</keyword>
<dbReference type="GO" id="GO:0070043">
    <property type="term" value="F:rRNA (guanine-N7-)-methyltransferase activity"/>
    <property type="evidence" value="ECO:0007669"/>
    <property type="project" value="UniProtKB-UniRule"/>
</dbReference>
<keyword evidence="8" id="KW-1185">Reference proteome</keyword>
<dbReference type="GO" id="GO:0005829">
    <property type="term" value="C:cytosol"/>
    <property type="evidence" value="ECO:0007669"/>
    <property type="project" value="TreeGrafter"/>
</dbReference>
<sequence length="225" mass="25103">MLSSRPHCSSKKEEASGNSMEIVLKYFADFTPRQLDQFRTLAPLYKDWNEKINVISRKDIDALYEKHVLHSLAIAAVADLTPGMQVIDLGTGGGFPGIPLAIFFPEVQFHLVDSIGKKIKVVEAVAEGLNLTNVTTAHSRVEDVKNRKFDLVVSRAVAPLKDLWSWSKPLLRKNPPADRPSGLICLKGGDLAQEISESGCRPRLVNIYKLFPEEFFQEKFVVAVQ</sequence>
<name>A0A3N4PM98_9BACT</name>
<comment type="function">
    <text evidence="6">Specifically methylates the N7 position of a guanine in 16S rRNA.</text>
</comment>
<protein>
    <recommendedName>
        <fullName evidence="6">Ribosomal RNA small subunit methyltransferase G</fullName>
        <ecNumber evidence="6">2.1.1.-</ecNumber>
    </recommendedName>
    <alternativeName>
        <fullName evidence="6">16S rRNA 7-methylguanosine methyltransferase</fullName>
        <shortName evidence="6">16S rRNA m7G methyltransferase</shortName>
    </alternativeName>
</protein>
<evidence type="ECO:0000256" key="2">
    <source>
        <dbReference type="ARBA" id="ARBA00022552"/>
    </source>
</evidence>
<feature type="binding site" evidence="6">
    <location>
        <position position="155"/>
    </location>
    <ligand>
        <name>S-adenosyl-L-methionine</name>
        <dbReference type="ChEBI" id="CHEBI:59789"/>
    </ligand>
</feature>
<evidence type="ECO:0000256" key="1">
    <source>
        <dbReference type="ARBA" id="ARBA00022490"/>
    </source>
</evidence>
<evidence type="ECO:0000256" key="3">
    <source>
        <dbReference type="ARBA" id="ARBA00022603"/>
    </source>
</evidence>
<feature type="binding site" evidence="6">
    <location>
        <position position="95"/>
    </location>
    <ligand>
        <name>S-adenosyl-L-methionine</name>
        <dbReference type="ChEBI" id="CHEBI:59789"/>
    </ligand>
</feature>
<dbReference type="InterPro" id="IPR029063">
    <property type="entry name" value="SAM-dependent_MTases_sf"/>
</dbReference>
<dbReference type="SUPFAM" id="SSF53335">
    <property type="entry name" value="S-adenosyl-L-methionine-dependent methyltransferases"/>
    <property type="match status" value="1"/>
</dbReference>
<proteinExistence type="inferred from homology"/>
<organism evidence="7 8">
    <name type="scientific">Chitinophaga lutea</name>
    <dbReference type="NCBI Taxonomy" id="2488634"/>
    <lineage>
        <taxon>Bacteria</taxon>
        <taxon>Pseudomonadati</taxon>
        <taxon>Bacteroidota</taxon>
        <taxon>Chitinophagia</taxon>
        <taxon>Chitinophagales</taxon>
        <taxon>Chitinophagaceae</taxon>
        <taxon>Chitinophaga</taxon>
    </lineage>
</organism>
<dbReference type="Gene3D" id="3.40.50.150">
    <property type="entry name" value="Vaccinia Virus protein VP39"/>
    <property type="match status" value="1"/>
</dbReference>
<evidence type="ECO:0000256" key="6">
    <source>
        <dbReference type="HAMAP-Rule" id="MF_00074"/>
    </source>
</evidence>
<dbReference type="NCBIfam" id="TIGR00138">
    <property type="entry name" value="rsmG_gidB"/>
    <property type="match status" value="1"/>
</dbReference>
<evidence type="ECO:0000313" key="8">
    <source>
        <dbReference type="Proteomes" id="UP000278351"/>
    </source>
</evidence>
<evidence type="ECO:0000256" key="5">
    <source>
        <dbReference type="ARBA" id="ARBA00022691"/>
    </source>
</evidence>
<accession>A0A3N4PM98</accession>
<feature type="binding site" evidence="6">
    <location>
        <begin position="141"/>
        <end position="142"/>
    </location>
    <ligand>
        <name>S-adenosyl-L-methionine</name>
        <dbReference type="ChEBI" id="CHEBI:59789"/>
    </ligand>
</feature>
<dbReference type="InterPro" id="IPR003682">
    <property type="entry name" value="rRNA_ssu_MeTfrase_G"/>
</dbReference>
<keyword evidence="1 6" id="KW-0963">Cytoplasm</keyword>
<keyword evidence="5 6" id="KW-0949">S-adenosyl-L-methionine</keyword>
<dbReference type="PIRSF" id="PIRSF003078">
    <property type="entry name" value="GidB"/>
    <property type="match status" value="1"/>
</dbReference>
<comment type="similarity">
    <text evidence="6">Belongs to the methyltransferase superfamily. RNA methyltransferase RsmG family.</text>
</comment>
<comment type="subcellular location">
    <subcellularLocation>
        <location evidence="6">Cytoplasm</location>
    </subcellularLocation>
</comment>
<dbReference type="AlphaFoldDB" id="A0A3N4PM98"/>
<comment type="caution">
    <text evidence="7">The sequence shown here is derived from an EMBL/GenBank/DDBJ whole genome shotgun (WGS) entry which is preliminary data.</text>
</comment>
<dbReference type="EMBL" id="RPDH01000002">
    <property type="protein sequence ID" value="RPE09823.1"/>
    <property type="molecule type" value="Genomic_DNA"/>
</dbReference>
<dbReference type="OrthoDB" id="9808773at2"/>
<evidence type="ECO:0000313" key="7">
    <source>
        <dbReference type="EMBL" id="RPE09823.1"/>
    </source>
</evidence>
<gene>
    <name evidence="6 7" type="primary">rsmG</name>
    <name evidence="7" type="ORF">EGT74_22925</name>
</gene>
<reference evidence="7 8" key="1">
    <citation type="submission" date="2018-11" db="EMBL/GenBank/DDBJ databases">
        <title>Chitinophaga lutea sp.nov., isolate from arsenic contaminated soil.</title>
        <authorList>
            <person name="Zong Y."/>
        </authorList>
    </citation>
    <scope>NUCLEOTIDE SEQUENCE [LARGE SCALE GENOMIC DNA]</scope>
    <source>
        <strain evidence="7 8">ZY74</strain>
    </source>
</reference>
<keyword evidence="3 6" id="KW-0489">Methyltransferase</keyword>
<dbReference type="PANTHER" id="PTHR31760:SF0">
    <property type="entry name" value="S-ADENOSYL-L-METHIONINE-DEPENDENT METHYLTRANSFERASES SUPERFAMILY PROTEIN"/>
    <property type="match status" value="1"/>
</dbReference>
<dbReference type="HAMAP" id="MF_00074">
    <property type="entry name" value="16SrRNA_methyltr_G"/>
    <property type="match status" value="1"/>
</dbReference>
<dbReference type="EC" id="2.1.1.-" evidence="6"/>
<evidence type="ECO:0000256" key="4">
    <source>
        <dbReference type="ARBA" id="ARBA00022679"/>
    </source>
</evidence>
<comment type="caution">
    <text evidence="6">Lacks conserved residue(s) required for the propagation of feature annotation.</text>
</comment>
<dbReference type="Pfam" id="PF02527">
    <property type="entry name" value="GidB"/>
    <property type="match status" value="1"/>
</dbReference>
<dbReference type="Proteomes" id="UP000278351">
    <property type="component" value="Unassembled WGS sequence"/>
</dbReference>
<dbReference type="CDD" id="cd02440">
    <property type="entry name" value="AdoMet_MTases"/>
    <property type="match status" value="1"/>
</dbReference>